<keyword evidence="1" id="KW-0472">Membrane</keyword>
<dbReference type="EMBL" id="LMXU01000033">
    <property type="protein sequence ID" value="KWT99241.1"/>
    <property type="molecule type" value="Genomic_DNA"/>
</dbReference>
<dbReference type="PROSITE" id="PS50883">
    <property type="entry name" value="EAL"/>
    <property type="match status" value="1"/>
</dbReference>
<keyword evidence="1" id="KW-1133">Transmembrane helix</keyword>
<dbReference type="Pfam" id="PF00563">
    <property type="entry name" value="EAL"/>
    <property type="match status" value="1"/>
</dbReference>
<dbReference type="PANTHER" id="PTHR33121:SF70">
    <property type="entry name" value="SIGNALING PROTEIN YKOW"/>
    <property type="match status" value="1"/>
</dbReference>
<dbReference type="GO" id="GO:0071111">
    <property type="term" value="F:cyclic-guanylate-specific phosphodiesterase activity"/>
    <property type="evidence" value="ECO:0007669"/>
    <property type="project" value="InterPro"/>
</dbReference>
<evidence type="ECO:0000313" key="3">
    <source>
        <dbReference type="EMBL" id="KWT99241.1"/>
    </source>
</evidence>
<protein>
    <submittedName>
        <fullName evidence="3">Diguanylate phosphodiesterase</fullName>
    </submittedName>
</protein>
<dbReference type="GeneID" id="300180406"/>
<dbReference type="OrthoDB" id="5894408at2"/>
<name>A0A109D5Q9_9VIBR</name>
<evidence type="ECO:0000259" key="2">
    <source>
        <dbReference type="PROSITE" id="PS50883"/>
    </source>
</evidence>
<feature type="domain" description="EAL" evidence="2">
    <location>
        <begin position="348"/>
        <end position="586"/>
    </location>
</feature>
<dbReference type="RefSeq" id="WP_060469456.1">
    <property type="nucleotide sequence ID" value="NZ_AP025515.1"/>
</dbReference>
<dbReference type="CDD" id="cd01948">
    <property type="entry name" value="EAL"/>
    <property type="match status" value="1"/>
</dbReference>
<dbReference type="Proteomes" id="UP000057389">
    <property type="component" value="Unassembled WGS sequence"/>
</dbReference>
<dbReference type="SUPFAM" id="SSF141868">
    <property type="entry name" value="EAL domain-like"/>
    <property type="match status" value="1"/>
</dbReference>
<keyword evidence="4" id="KW-1185">Reference proteome</keyword>
<sequence>MHCSFNINKNDESLQLIYNEEKIYIKINSNKISEERLNSKESFVFKYLIENSSISNPQSARDVEESFKLHFDEEFSLYALKNIIASIRKKYRNLCKKSKINSNSELISNLYKVGYFIDLDKSSENCIAPKHSITPFKPNHIELLKLMINTYQKDLIKALITVVTISSFFLFAIYFFQILYTTKIASEYSENTKLIAEEVMNYGCGSQVSVHALRHSLNIDSVLLTTPYRSCYISKTRSEMVKLDQIDDFYNSADFSYSHFADHEHNIDLTVRISKRPIEARYKNSLLPLLVDSVSIQKNDNDILNLGESNQPIYQTSLSTGASITFYSDNVVELWAALALLLATLLYRSYILGFITYMYRWRHISFEEEPIINTKDNTVLYYELLSRVHNVGVLSFINTMRRTNLLTFHTILIIETVKNAKLNNNHEIYGVNVCPSALVGSNFEKLREHLLTLEANEFVVEITEYSNIGYGCEVIDNIKEVKELGITIALDDFGTGNNNIEIISIISPRYLKLDRCFVKDIESGEHHQGVLLNISEIGRLSNITMIYEGVETRRQQYILCQLGYNLHQGYLYSRPNNSKEITSDPI</sequence>
<gene>
    <name evidence="3" type="ORF">APQ14_16545</name>
</gene>
<organism evidence="3 4">
    <name type="scientific">Vibrio toranzoniae</name>
    <dbReference type="NCBI Taxonomy" id="1194427"/>
    <lineage>
        <taxon>Bacteria</taxon>
        <taxon>Pseudomonadati</taxon>
        <taxon>Pseudomonadota</taxon>
        <taxon>Gammaproteobacteria</taxon>
        <taxon>Vibrionales</taxon>
        <taxon>Vibrionaceae</taxon>
        <taxon>Vibrio</taxon>
    </lineage>
</organism>
<feature type="transmembrane region" description="Helical" evidence="1">
    <location>
        <begin position="334"/>
        <end position="359"/>
    </location>
</feature>
<proteinExistence type="predicted"/>
<keyword evidence="1" id="KW-0812">Transmembrane</keyword>
<accession>A0A109D5Q9</accession>
<dbReference type="Gene3D" id="3.20.20.450">
    <property type="entry name" value="EAL domain"/>
    <property type="match status" value="1"/>
</dbReference>
<comment type="caution">
    <text evidence="3">The sequence shown here is derived from an EMBL/GenBank/DDBJ whole genome shotgun (WGS) entry which is preliminary data.</text>
</comment>
<evidence type="ECO:0000313" key="4">
    <source>
        <dbReference type="Proteomes" id="UP000057389"/>
    </source>
</evidence>
<dbReference type="SMART" id="SM00052">
    <property type="entry name" value="EAL"/>
    <property type="match status" value="1"/>
</dbReference>
<dbReference type="PANTHER" id="PTHR33121">
    <property type="entry name" value="CYCLIC DI-GMP PHOSPHODIESTERASE PDEF"/>
    <property type="match status" value="1"/>
</dbReference>
<dbReference type="InterPro" id="IPR035919">
    <property type="entry name" value="EAL_sf"/>
</dbReference>
<reference evidence="3 4" key="1">
    <citation type="submission" date="2015-11" db="EMBL/GenBank/DDBJ databases">
        <title>Draft WGS of Vibrio toranzoniae.</title>
        <authorList>
            <person name="Lasa A."/>
            <person name="Romalde J.L."/>
        </authorList>
    </citation>
    <scope>NUCLEOTIDE SEQUENCE [LARGE SCALE GENOMIC DNA]</scope>
    <source>
        <strain evidence="3 4">Vb 10.8</strain>
    </source>
</reference>
<dbReference type="AlphaFoldDB" id="A0A109D5Q9"/>
<dbReference type="InterPro" id="IPR001633">
    <property type="entry name" value="EAL_dom"/>
</dbReference>
<evidence type="ECO:0000256" key="1">
    <source>
        <dbReference type="SAM" id="Phobius"/>
    </source>
</evidence>
<dbReference type="InterPro" id="IPR050706">
    <property type="entry name" value="Cyclic-di-GMP_PDE-like"/>
</dbReference>
<feature type="transmembrane region" description="Helical" evidence="1">
    <location>
        <begin position="155"/>
        <end position="176"/>
    </location>
</feature>